<dbReference type="InterPro" id="IPR013948">
    <property type="entry name" value="DNA_replication_reg_Sld3_C"/>
</dbReference>
<feature type="region of interest" description="Disordered" evidence="1">
    <location>
        <begin position="505"/>
        <end position="565"/>
    </location>
</feature>
<comment type="caution">
    <text evidence="3">The sequence shown here is derived from an EMBL/GenBank/DDBJ whole genome shotgun (WGS) entry which is preliminary data.</text>
</comment>
<dbReference type="Pfam" id="PF08639">
    <property type="entry name" value="Sld3_STD"/>
    <property type="match status" value="1"/>
</dbReference>
<dbReference type="Gene3D" id="1.20.58.2130">
    <property type="match status" value="1"/>
</dbReference>
<reference evidence="3" key="1">
    <citation type="submission" date="2018-03" db="EMBL/GenBank/DDBJ databases">
        <authorList>
            <person name="Guldener U."/>
        </authorList>
    </citation>
    <scope>NUCLEOTIDE SEQUENCE</scope>
</reference>
<feature type="region of interest" description="Disordered" evidence="1">
    <location>
        <begin position="660"/>
        <end position="680"/>
    </location>
</feature>
<feature type="compositionally biased region" description="Low complexity" evidence="1">
    <location>
        <begin position="170"/>
        <end position="186"/>
    </location>
</feature>
<feature type="region of interest" description="Disordered" evidence="1">
    <location>
        <begin position="715"/>
        <end position="734"/>
    </location>
</feature>
<dbReference type="InterPro" id="IPR042511">
    <property type="entry name" value="Sld3"/>
</dbReference>
<feature type="region of interest" description="Disordered" evidence="1">
    <location>
        <begin position="827"/>
        <end position="855"/>
    </location>
</feature>
<feature type="region of interest" description="Disordered" evidence="1">
    <location>
        <begin position="131"/>
        <end position="150"/>
    </location>
</feature>
<dbReference type="GO" id="GO:0006270">
    <property type="term" value="P:DNA replication initiation"/>
    <property type="evidence" value="ECO:0007669"/>
    <property type="project" value="InterPro"/>
</dbReference>
<evidence type="ECO:0000259" key="2">
    <source>
        <dbReference type="Pfam" id="PF08639"/>
    </source>
</evidence>
<organism evidence="3 4">
    <name type="scientific">Cephalotrichum gorgonifer</name>
    <dbReference type="NCBI Taxonomy" id="2041049"/>
    <lineage>
        <taxon>Eukaryota</taxon>
        <taxon>Fungi</taxon>
        <taxon>Dikarya</taxon>
        <taxon>Ascomycota</taxon>
        <taxon>Pezizomycotina</taxon>
        <taxon>Sordariomycetes</taxon>
        <taxon>Hypocreomycetidae</taxon>
        <taxon>Microascales</taxon>
        <taxon>Microascaceae</taxon>
        <taxon>Cephalotrichum</taxon>
    </lineage>
</organism>
<feature type="region of interest" description="Disordered" evidence="1">
    <location>
        <begin position="168"/>
        <end position="211"/>
    </location>
</feature>
<feature type="domain" description="DNA replication regulator Sld3 C-terminal" evidence="2">
    <location>
        <begin position="232"/>
        <end position="761"/>
    </location>
</feature>
<accession>A0AAE8MQL4</accession>
<dbReference type="AlphaFoldDB" id="A0AAE8MQL4"/>
<dbReference type="EMBL" id="ONZQ02000001">
    <property type="protein sequence ID" value="SPN96892.1"/>
    <property type="molecule type" value="Genomic_DNA"/>
</dbReference>
<keyword evidence="4" id="KW-1185">Reference proteome</keyword>
<gene>
    <name evidence="3" type="ORF">DNG_00412</name>
</gene>
<name>A0AAE8MQL4_9PEZI</name>
<evidence type="ECO:0000313" key="4">
    <source>
        <dbReference type="Proteomes" id="UP001187682"/>
    </source>
</evidence>
<feature type="compositionally biased region" description="Low complexity" evidence="1">
    <location>
        <begin position="843"/>
        <end position="853"/>
    </location>
</feature>
<proteinExistence type="predicted"/>
<dbReference type="PANTHER" id="PTHR28067:SF1">
    <property type="entry name" value="DNA REPLICATION REGULATOR SLD3"/>
    <property type="match status" value="1"/>
</dbReference>
<sequence length="871" mass="95263">MEDLLKPTITVKAHPPKLLSKPAVLQPLMILPRHHIPLSHLDLASPSGDLPPSRFYESHVRILDLENRRGGGPYLLIARSEKPRHLYAIEAFEHGLYTVCKLGSWVELSRLRSKATLSCEQLLEPVRVDRPDEGAAAAQPLTTPGMHKANKEKRIAIEALQSVVRKKRTQSISSLPPLSQGGLSPPTTFADSCPPSTNTEDPVPTQESQHSIPLPVEPAQPCAPPPPPCGEELLERIRTQYFDALYRSKGSLAYFPKGPLSRARATFNLESDINLSMADLVSFLKGLLIPLRQMNKKYQETIPNIIKEMKTHVDSSGDDKRKKRKARKMKFGRNGLYPREDDDLKTWWVANKPELKDGEASIPESQIKSYIALLRSRETQLQIILLLEILALEPLAASVSAADSQLPGVQQSVEVDFSEKKTKGQNLHDLVDLHADLLCIWQSTASDETRLLEDSQVTDHAREGQTAQRTSSEPLKDFCVDIVIPFFSSRLPEVCDSLSRKLGGPSILISPKTKQHRPKAPAKQPRPGAVTKRAAPLQRAKSLQRAFSSDQADRDRRSMSKGPSKAVAALLSATEMAIPGLKREGSESQSLMSIPRMKSDCGLLKSARPASLSRSSSFAADEMRKKKQAILDAELHDAIATIRKPNRQLVGAATVEAAERRTSGSLSQTRKTKKPVRLSPSEHVQVKATPMHNRYRDLGTAGQPRPSAIAWPLARASPGELPPSSNPSVIPSTAPRRSFRDALQDTTTSPEFSAIGSTPARPAAADRIEGTPVQPGVISATPVRRSTMPASASVDAIPGSSPLMMKRAVPVAVHTGGMRSLTEAFKAPVKPRPAAHAEESESEMAPAAAPAAPRKMSVYEKLGWDDEYDDL</sequence>
<evidence type="ECO:0000313" key="3">
    <source>
        <dbReference type="EMBL" id="SPN96892.1"/>
    </source>
</evidence>
<dbReference type="GO" id="GO:0031261">
    <property type="term" value="C:DNA replication preinitiation complex"/>
    <property type="evidence" value="ECO:0007669"/>
    <property type="project" value="TreeGrafter"/>
</dbReference>
<feature type="compositionally biased region" description="Polar residues" evidence="1">
    <location>
        <begin position="187"/>
        <end position="211"/>
    </location>
</feature>
<protein>
    <recommendedName>
        <fullName evidence="2">DNA replication regulator Sld3 C-terminal domain-containing protein</fullName>
    </recommendedName>
</protein>
<dbReference type="Proteomes" id="UP001187682">
    <property type="component" value="Unassembled WGS sequence"/>
</dbReference>
<dbReference type="PANTHER" id="PTHR28067">
    <property type="entry name" value="DNA REPLICATION REGULATOR SLD3"/>
    <property type="match status" value="1"/>
</dbReference>
<evidence type="ECO:0000256" key="1">
    <source>
        <dbReference type="SAM" id="MobiDB-lite"/>
    </source>
</evidence>
<feature type="region of interest" description="Disordered" evidence="1">
    <location>
        <begin position="747"/>
        <end position="777"/>
    </location>
</feature>